<protein>
    <submittedName>
        <fullName evidence="5">Group III truncated hemoglobin</fullName>
    </submittedName>
</protein>
<sequence length="130" mass="14569">MPDITTATDLRLLVETFYAQVRQDDLLAPVFASRISPHTWPTHLDTMTRFWSAALLGQASGYRGNPGARHLALPIEAPHFARWLQLFTHAVDELFAGEKAEEVKLRAARMGEMFQAKIAMARQGRGIPLL</sequence>
<dbReference type="GO" id="GO:0020037">
    <property type="term" value="F:heme binding"/>
    <property type="evidence" value="ECO:0007669"/>
    <property type="project" value="InterPro"/>
</dbReference>
<dbReference type="AlphaFoldDB" id="A0A4Z0PLX2"/>
<dbReference type="InterPro" id="IPR001486">
    <property type="entry name" value="Hemoglobin_trunc"/>
</dbReference>
<keyword evidence="1" id="KW-0813">Transport</keyword>
<evidence type="ECO:0000256" key="2">
    <source>
        <dbReference type="ARBA" id="ARBA00022617"/>
    </source>
</evidence>
<reference evidence="5 6" key="1">
    <citation type="submission" date="2019-04" db="EMBL/GenBank/DDBJ databases">
        <authorList>
            <person name="Feng G."/>
            <person name="Zhang J."/>
            <person name="Zhu H."/>
        </authorList>
    </citation>
    <scope>NUCLEOTIDE SEQUENCE [LARGE SCALE GENOMIC DNA]</scope>
    <source>
        <strain evidence="5 6">JCM 17223</strain>
    </source>
</reference>
<comment type="caution">
    <text evidence="5">The sequence shown here is derived from an EMBL/GenBank/DDBJ whole genome shotgun (WGS) entry which is preliminary data.</text>
</comment>
<dbReference type="Gene3D" id="1.10.490.10">
    <property type="entry name" value="Globins"/>
    <property type="match status" value="1"/>
</dbReference>
<name>A0A4Z0PLX2_9BACT</name>
<evidence type="ECO:0000313" key="5">
    <source>
        <dbReference type="EMBL" id="TGE16601.1"/>
    </source>
</evidence>
<evidence type="ECO:0000256" key="4">
    <source>
        <dbReference type="ARBA" id="ARBA00023004"/>
    </source>
</evidence>
<dbReference type="OrthoDB" id="25954at2"/>
<dbReference type="InterPro" id="IPR012292">
    <property type="entry name" value="Globin/Proto"/>
</dbReference>
<dbReference type="GO" id="GO:0019825">
    <property type="term" value="F:oxygen binding"/>
    <property type="evidence" value="ECO:0007669"/>
    <property type="project" value="InterPro"/>
</dbReference>
<proteinExistence type="predicted"/>
<gene>
    <name evidence="5" type="ORF">E5J99_09495</name>
</gene>
<dbReference type="Proteomes" id="UP000297739">
    <property type="component" value="Unassembled WGS sequence"/>
</dbReference>
<dbReference type="RefSeq" id="WP_135497487.1">
    <property type="nucleotide sequence ID" value="NZ_SRLD01000015.1"/>
</dbReference>
<evidence type="ECO:0000256" key="1">
    <source>
        <dbReference type="ARBA" id="ARBA00022448"/>
    </source>
</evidence>
<dbReference type="SUPFAM" id="SSF46458">
    <property type="entry name" value="Globin-like"/>
    <property type="match status" value="1"/>
</dbReference>
<keyword evidence="6" id="KW-1185">Reference proteome</keyword>
<keyword evidence="3" id="KW-0479">Metal-binding</keyword>
<dbReference type="EMBL" id="SRLD01000015">
    <property type="protein sequence ID" value="TGE16601.1"/>
    <property type="molecule type" value="Genomic_DNA"/>
</dbReference>
<accession>A0A4Z0PLX2</accession>
<dbReference type="CDD" id="cd08916">
    <property type="entry name" value="TrHb3_P"/>
    <property type="match status" value="1"/>
</dbReference>
<organism evidence="5 6">
    <name type="scientific">Hymenobacter elongatus</name>
    <dbReference type="NCBI Taxonomy" id="877208"/>
    <lineage>
        <taxon>Bacteria</taxon>
        <taxon>Pseudomonadati</taxon>
        <taxon>Bacteroidota</taxon>
        <taxon>Cytophagia</taxon>
        <taxon>Cytophagales</taxon>
        <taxon>Hymenobacteraceae</taxon>
        <taxon>Hymenobacter</taxon>
    </lineage>
</organism>
<evidence type="ECO:0000256" key="3">
    <source>
        <dbReference type="ARBA" id="ARBA00022723"/>
    </source>
</evidence>
<dbReference type="Pfam" id="PF01152">
    <property type="entry name" value="Bac_globin"/>
    <property type="match status" value="1"/>
</dbReference>
<evidence type="ECO:0000313" key="6">
    <source>
        <dbReference type="Proteomes" id="UP000297739"/>
    </source>
</evidence>
<keyword evidence="2" id="KW-0349">Heme</keyword>
<dbReference type="GO" id="GO:0046872">
    <property type="term" value="F:metal ion binding"/>
    <property type="evidence" value="ECO:0007669"/>
    <property type="project" value="UniProtKB-KW"/>
</dbReference>
<dbReference type="InterPro" id="IPR009050">
    <property type="entry name" value="Globin-like_sf"/>
</dbReference>
<keyword evidence="4" id="KW-0408">Iron</keyword>